<dbReference type="EMBL" id="MU003711">
    <property type="protein sequence ID" value="KAF2804803.1"/>
    <property type="molecule type" value="Genomic_DNA"/>
</dbReference>
<sequence length="269" mass="28435">MDNAIAGAVAYRRHDLPAGLAIPEAIMTASSCRCQPSPGPMVKRMCGCRSPGPPVRPAMSSQAIRQDYPSERRAGVRGLAAVGDVVGKAPRSTDFEAHIPRANTHRKNPHLAPTAGQHPDHHPPARPGPASITVTASFFAEGPSSSHGLTRTCMDRQGTVPSGSAGRICRSRGVARIRDQALGCHRGRESPILATGQVTAVSDGLHGAELAGRRRSSQAPVRATESSVLARRRVHQHHGLPCNSTPWHEPRLGLYASTQLELGVSQAAS</sequence>
<dbReference type="AlphaFoldDB" id="A0A6A6Y8C0"/>
<evidence type="ECO:0000313" key="2">
    <source>
        <dbReference type="EMBL" id="KAF2804803.1"/>
    </source>
</evidence>
<gene>
    <name evidence="2 4" type="ORF">BDZ99DRAFT_502260</name>
</gene>
<proteinExistence type="predicted"/>
<organism evidence="2">
    <name type="scientific">Mytilinidion resinicola</name>
    <dbReference type="NCBI Taxonomy" id="574789"/>
    <lineage>
        <taxon>Eukaryota</taxon>
        <taxon>Fungi</taxon>
        <taxon>Dikarya</taxon>
        <taxon>Ascomycota</taxon>
        <taxon>Pezizomycotina</taxon>
        <taxon>Dothideomycetes</taxon>
        <taxon>Pleosporomycetidae</taxon>
        <taxon>Mytilinidiales</taxon>
        <taxon>Mytilinidiaceae</taxon>
        <taxon>Mytilinidion</taxon>
    </lineage>
</organism>
<reference evidence="2 4" key="1">
    <citation type="journal article" date="2020" name="Stud. Mycol.">
        <title>101 Dothideomycetes genomes: a test case for predicting lifestyles and emergence of pathogens.</title>
        <authorList>
            <person name="Haridas S."/>
            <person name="Albert R."/>
            <person name="Binder M."/>
            <person name="Bloem J."/>
            <person name="Labutti K."/>
            <person name="Salamov A."/>
            <person name="Andreopoulos B."/>
            <person name="Baker S."/>
            <person name="Barry K."/>
            <person name="Bills G."/>
            <person name="Bluhm B."/>
            <person name="Cannon C."/>
            <person name="Castanera R."/>
            <person name="Culley D."/>
            <person name="Daum C."/>
            <person name="Ezra D."/>
            <person name="Gonzalez J."/>
            <person name="Henrissat B."/>
            <person name="Kuo A."/>
            <person name="Liang C."/>
            <person name="Lipzen A."/>
            <person name="Lutzoni F."/>
            <person name="Magnuson J."/>
            <person name="Mondo S."/>
            <person name="Nolan M."/>
            <person name="Ohm R."/>
            <person name="Pangilinan J."/>
            <person name="Park H.-J."/>
            <person name="Ramirez L."/>
            <person name="Alfaro M."/>
            <person name="Sun H."/>
            <person name="Tritt A."/>
            <person name="Yoshinaga Y."/>
            <person name="Zwiers L.-H."/>
            <person name="Turgeon B."/>
            <person name="Goodwin S."/>
            <person name="Spatafora J."/>
            <person name="Crous P."/>
            <person name="Grigoriev I."/>
        </authorList>
    </citation>
    <scope>NUCLEOTIDE SEQUENCE</scope>
    <source>
        <strain evidence="2 4">CBS 304.34</strain>
    </source>
</reference>
<dbReference type="GeneID" id="54464772"/>
<name>A0A6A6Y8C0_9PEZI</name>
<reference evidence="4" key="3">
    <citation type="submission" date="2025-04" db="UniProtKB">
        <authorList>
            <consortium name="RefSeq"/>
        </authorList>
    </citation>
    <scope>IDENTIFICATION</scope>
    <source>
        <strain evidence="4">CBS 304.34</strain>
    </source>
</reference>
<evidence type="ECO:0000313" key="4">
    <source>
        <dbReference type="RefSeq" id="XP_033571767.1"/>
    </source>
</evidence>
<protein>
    <submittedName>
        <fullName evidence="2 4">Uncharacterized protein</fullName>
    </submittedName>
</protein>
<dbReference type="OrthoDB" id="10496232at2759"/>
<feature type="region of interest" description="Disordered" evidence="1">
    <location>
        <begin position="106"/>
        <end position="130"/>
    </location>
</feature>
<keyword evidence="3" id="KW-1185">Reference proteome</keyword>
<accession>A0A6A6Y8C0</accession>
<evidence type="ECO:0000313" key="3">
    <source>
        <dbReference type="Proteomes" id="UP000504636"/>
    </source>
</evidence>
<dbReference type="Proteomes" id="UP000504636">
    <property type="component" value="Unplaced"/>
</dbReference>
<reference evidence="4" key="2">
    <citation type="submission" date="2020-04" db="EMBL/GenBank/DDBJ databases">
        <authorList>
            <consortium name="NCBI Genome Project"/>
        </authorList>
    </citation>
    <scope>NUCLEOTIDE SEQUENCE</scope>
    <source>
        <strain evidence="4">CBS 304.34</strain>
    </source>
</reference>
<dbReference type="RefSeq" id="XP_033571767.1">
    <property type="nucleotide sequence ID" value="XM_033723879.1"/>
</dbReference>
<evidence type="ECO:0000256" key="1">
    <source>
        <dbReference type="SAM" id="MobiDB-lite"/>
    </source>
</evidence>